<reference evidence="1" key="1">
    <citation type="submission" date="2019-09" db="EMBL/GenBank/DDBJ databases">
        <title>Characterisation of the sponge microbiome using genome-centric metagenomics.</title>
        <authorList>
            <person name="Engelberts J.P."/>
            <person name="Robbins S.J."/>
            <person name="De Goeij J.M."/>
            <person name="Aranda M."/>
            <person name="Bell S.C."/>
            <person name="Webster N.S."/>
        </authorList>
    </citation>
    <scope>NUCLEOTIDE SEQUENCE</scope>
    <source>
        <strain evidence="1">SB0664_bin_43</strain>
    </source>
</reference>
<gene>
    <name evidence="1" type="ORF">F4Y60_08075</name>
</gene>
<dbReference type="InterPro" id="IPR011660">
    <property type="entry name" value="VapB-like"/>
</dbReference>
<name>A0A6B0Y0W0_9RHOB</name>
<evidence type="ECO:0000313" key="1">
    <source>
        <dbReference type="EMBL" id="MXY34035.1"/>
    </source>
</evidence>
<evidence type="ECO:0008006" key="2">
    <source>
        <dbReference type="Google" id="ProtNLM"/>
    </source>
</evidence>
<accession>A0A6B0Y0W0</accession>
<dbReference type="Pfam" id="PF07704">
    <property type="entry name" value="PSK_trans_fac"/>
    <property type="match status" value="1"/>
</dbReference>
<comment type="caution">
    <text evidence="1">The sequence shown here is derived from an EMBL/GenBank/DDBJ whole genome shotgun (WGS) entry which is preliminary data.</text>
</comment>
<organism evidence="1">
    <name type="scientific">Boseongicola sp. SB0664_bin_43</name>
    <dbReference type="NCBI Taxonomy" id="2604844"/>
    <lineage>
        <taxon>Bacteria</taxon>
        <taxon>Pseudomonadati</taxon>
        <taxon>Pseudomonadota</taxon>
        <taxon>Alphaproteobacteria</taxon>
        <taxon>Rhodobacterales</taxon>
        <taxon>Paracoccaceae</taxon>
        <taxon>Boseongicola</taxon>
    </lineage>
</organism>
<sequence>MGLNIKNKETCSLASELASLTGESKTAAITVALRERLEHVRRLRGLEARTQKLRAIAERCAKLMGPESAGIDHGELLYDDLGLPK</sequence>
<dbReference type="EMBL" id="VXRY01000317">
    <property type="protein sequence ID" value="MXY34035.1"/>
    <property type="molecule type" value="Genomic_DNA"/>
</dbReference>
<protein>
    <recommendedName>
        <fullName evidence="2">Protein transcription factor</fullName>
    </recommendedName>
</protein>
<dbReference type="AlphaFoldDB" id="A0A6B0Y0W0"/>
<proteinExistence type="predicted"/>